<dbReference type="EMBL" id="CM042024">
    <property type="protein sequence ID" value="KAI3810971.1"/>
    <property type="molecule type" value="Genomic_DNA"/>
</dbReference>
<keyword evidence="2" id="KW-1185">Reference proteome</keyword>
<reference evidence="2" key="1">
    <citation type="journal article" date="2022" name="Mol. Ecol. Resour.">
        <title>The genomes of chicory, endive, great burdock and yacon provide insights into Asteraceae palaeo-polyploidization history and plant inulin production.</title>
        <authorList>
            <person name="Fan W."/>
            <person name="Wang S."/>
            <person name="Wang H."/>
            <person name="Wang A."/>
            <person name="Jiang F."/>
            <person name="Liu H."/>
            <person name="Zhao H."/>
            <person name="Xu D."/>
            <person name="Zhang Y."/>
        </authorList>
    </citation>
    <scope>NUCLEOTIDE SEQUENCE [LARGE SCALE GENOMIC DNA]</scope>
    <source>
        <strain evidence="2">cv. Yunnan</strain>
    </source>
</reference>
<accession>A0ACB9ITZ4</accession>
<evidence type="ECO:0000313" key="1">
    <source>
        <dbReference type="EMBL" id="KAI3810971.1"/>
    </source>
</evidence>
<sequence>MKSSIRATTFEAQKKALGDAKKKAKDVKNKHASAPTKANLSSLTVATDPTNETTKIRRALIDEIERNKVVGLKTKQQDEVEIKKKAVEICGVKQDHVSSFHEKTPEDARQTSDIAGHQSPFDRIYRKMSWVRQVICQHFVNFLLNN</sequence>
<comment type="caution">
    <text evidence="1">The sequence shown here is derived from an EMBL/GenBank/DDBJ whole genome shotgun (WGS) entry which is preliminary data.</text>
</comment>
<dbReference type="Proteomes" id="UP001056120">
    <property type="component" value="Linkage Group LG07"/>
</dbReference>
<evidence type="ECO:0000313" key="2">
    <source>
        <dbReference type="Proteomes" id="UP001056120"/>
    </source>
</evidence>
<protein>
    <submittedName>
        <fullName evidence="1">Uncharacterized protein</fullName>
    </submittedName>
</protein>
<gene>
    <name evidence="1" type="ORF">L1987_20677</name>
</gene>
<proteinExistence type="predicted"/>
<name>A0ACB9ITZ4_9ASTR</name>
<organism evidence="1 2">
    <name type="scientific">Smallanthus sonchifolius</name>
    <dbReference type="NCBI Taxonomy" id="185202"/>
    <lineage>
        <taxon>Eukaryota</taxon>
        <taxon>Viridiplantae</taxon>
        <taxon>Streptophyta</taxon>
        <taxon>Embryophyta</taxon>
        <taxon>Tracheophyta</taxon>
        <taxon>Spermatophyta</taxon>
        <taxon>Magnoliopsida</taxon>
        <taxon>eudicotyledons</taxon>
        <taxon>Gunneridae</taxon>
        <taxon>Pentapetalae</taxon>
        <taxon>asterids</taxon>
        <taxon>campanulids</taxon>
        <taxon>Asterales</taxon>
        <taxon>Asteraceae</taxon>
        <taxon>Asteroideae</taxon>
        <taxon>Heliantheae alliance</taxon>
        <taxon>Millerieae</taxon>
        <taxon>Smallanthus</taxon>
    </lineage>
</organism>
<reference evidence="1 2" key="2">
    <citation type="journal article" date="2022" name="Mol. Ecol. Resour.">
        <title>The genomes of chicory, endive, great burdock and yacon provide insights into Asteraceae paleo-polyploidization history and plant inulin production.</title>
        <authorList>
            <person name="Fan W."/>
            <person name="Wang S."/>
            <person name="Wang H."/>
            <person name="Wang A."/>
            <person name="Jiang F."/>
            <person name="Liu H."/>
            <person name="Zhao H."/>
            <person name="Xu D."/>
            <person name="Zhang Y."/>
        </authorList>
    </citation>
    <scope>NUCLEOTIDE SEQUENCE [LARGE SCALE GENOMIC DNA]</scope>
    <source>
        <strain evidence="2">cv. Yunnan</strain>
        <tissue evidence="1">Leaves</tissue>
    </source>
</reference>